<keyword evidence="4" id="KW-1185">Reference proteome</keyword>
<evidence type="ECO:0000259" key="2">
    <source>
        <dbReference type="Pfam" id="PF12089"/>
    </source>
</evidence>
<dbReference type="Pfam" id="PF12089">
    <property type="entry name" value="DUF3566"/>
    <property type="match status" value="1"/>
</dbReference>
<dbReference type="OrthoDB" id="3240216at2"/>
<keyword evidence="1" id="KW-0472">Membrane</keyword>
<feature type="transmembrane region" description="Helical" evidence="1">
    <location>
        <begin position="110"/>
        <end position="136"/>
    </location>
</feature>
<dbReference type="InterPro" id="IPR021949">
    <property type="entry name" value="DUF3566_TM"/>
</dbReference>
<dbReference type="AlphaFoldDB" id="A0A3G9IUQ3"/>
<protein>
    <submittedName>
        <fullName evidence="3">Membrane protein</fullName>
    </submittedName>
</protein>
<evidence type="ECO:0000313" key="4">
    <source>
        <dbReference type="Proteomes" id="UP000271573"/>
    </source>
</evidence>
<gene>
    <name evidence="3" type="ORF">Back2_16680</name>
</gene>
<feature type="domain" description="DUF3566" evidence="2">
    <location>
        <begin position="38"/>
        <end position="151"/>
    </location>
</feature>
<feature type="transmembrane region" description="Helical" evidence="1">
    <location>
        <begin position="53"/>
        <end position="76"/>
    </location>
</feature>
<dbReference type="RefSeq" id="WP_125568497.1">
    <property type="nucleotide sequence ID" value="NZ_AP019307.1"/>
</dbReference>
<accession>A0A3G9IUQ3</accession>
<organism evidence="3 4">
    <name type="scientific">Nocardioides baekrokdamisoli</name>
    <dbReference type="NCBI Taxonomy" id="1804624"/>
    <lineage>
        <taxon>Bacteria</taxon>
        <taxon>Bacillati</taxon>
        <taxon>Actinomycetota</taxon>
        <taxon>Actinomycetes</taxon>
        <taxon>Propionibacteriales</taxon>
        <taxon>Nocardioidaceae</taxon>
        <taxon>Nocardioides</taxon>
    </lineage>
</organism>
<proteinExistence type="predicted"/>
<keyword evidence="1" id="KW-1133">Transmembrane helix</keyword>
<reference evidence="3 4" key="1">
    <citation type="submission" date="2018-11" db="EMBL/GenBank/DDBJ databases">
        <title>Complete genome sequence of Nocardioides baekrokdamisoli strain KCTC 39748.</title>
        <authorList>
            <person name="Kang S.W."/>
            <person name="Lee K.C."/>
            <person name="Kim K.K."/>
            <person name="Kim J.S."/>
            <person name="Kim D.S."/>
            <person name="Ko S.H."/>
            <person name="Yang S.H."/>
            <person name="Shin Y.K."/>
            <person name="Lee J.S."/>
        </authorList>
    </citation>
    <scope>NUCLEOTIDE SEQUENCE [LARGE SCALE GENOMIC DNA]</scope>
    <source>
        <strain evidence="3 4">KCTC 39748</strain>
    </source>
</reference>
<dbReference type="Proteomes" id="UP000271573">
    <property type="component" value="Chromosome"/>
</dbReference>
<dbReference type="KEGG" id="nbe:Back2_16680"/>
<evidence type="ECO:0000256" key="1">
    <source>
        <dbReference type="SAM" id="Phobius"/>
    </source>
</evidence>
<dbReference type="EMBL" id="AP019307">
    <property type="protein sequence ID" value="BBH17381.1"/>
    <property type="molecule type" value="Genomic_DNA"/>
</dbReference>
<keyword evidence="1" id="KW-0812">Transmembrane</keyword>
<sequence length="160" mass="17139">MNDDATRVHESVDDTQTRMGRIAAAVRSVTPETHQGFAKVKVVRVDPWSVGRIAFVISIGIGIAMMIATVVLWWVLGAIGVWDDINRSVQTILNNGSTFSVTDYLSTFRVIGFMLVVSLVEVVVVTTGATLGAYLYNLAAETVGGINLTLAGEVPGPEDD</sequence>
<evidence type="ECO:0000313" key="3">
    <source>
        <dbReference type="EMBL" id="BBH17381.1"/>
    </source>
</evidence>
<name>A0A3G9IUQ3_9ACTN</name>